<feature type="compositionally biased region" description="Basic and acidic residues" evidence="4">
    <location>
        <begin position="93"/>
        <end position="102"/>
    </location>
</feature>
<organism evidence="6 7">
    <name type="scientific">Thalassiosira oceanica</name>
    <name type="common">Marine diatom</name>
    <dbReference type="NCBI Taxonomy" id="159749"/>
    <lineage>
        <taxon>Eukaryota</taxon>
        <taxon>Sar</taxon>
        <taxon>Stramenopiles</taxon>
        <taxon>Ochrophyta</taxon>
        <taxon>Bacillariophyta</taxon>
        <taxon>Coscinodiscophyceae</taxon>
        <taxon>Thalassiosirophycidae</taxon>
        <taxon>Thalassiosirales</taxon>
        <taxon>Thalassiosiraceae</taxon>
        <taxon>Thalassiosira</taxon>
    </lineage>
</organism>
<proteinExistence type="predicted"/>
<name>K0SNF9_THAOC</name>
<comment type="caution">
    <text evidence="6">The sequence shown here is derived from an EMBL/GenBank/DDBJ whole genome shotgun (WGS) entry which is preliminary data.</text>
</comment>
<dbReference type="Pfam" id="PF00176">
    <property type="entry name" value="SNF2-rel_dom"/>
    <property type="match status" value="1"/>
</dbReference>
<dbReference type="InterPro" id="IPR000330">
    <property type="entry name" value="SNF2_N"/>
</dbReference>
<evidence type="ECO:0000313" key="7">
    <source>
        <dbReference type="Proteomes" id="UP000266841"/>
    </source>
</evidence>
<dbReference type="AlphaFoldDB" id="K0SNF9"/>
<feature type="compositionally biased region" description="Basic and acidic residues" evidence="4">
    <location>
        <begin position="20"/>
        <end position="29"/>
    </location>
</feature>
<feature type="compositionally biased region" description="Basic and acidic residues" evidence="4">
    <location>
        <begin position="189"/>
        <end position="201"/>
    </location>
</feature>
<dbReference type="Proteomes" id="UP000266841">
    <property type="component" value="Unassembled WGS sequence"/>
</dbReference>
<feature type="compositionally biased region" description="Basic and acidic residues" evidence="4">
    <location>
        <begin position="725"/>
        <end position="735"/>
    </location>
</feature>
<dbReference type="InterPro" id="IPR050628">
    <property type="entry name" value="SNF2_RAD54_helicase_TF"/>
</dbReference>
<gene>
    <name evidence="6" type="ORF">THAOC_11128</name>
</gene>
<keyword evidence="1" id="KW-0547">Nucleotide-binding</keyword>
<feature type="region of interest" description="Disordered" evidence="4">
    <location>
        <begin position="984"/>
        <end position="1061"/>
    </location>
</feature>
<feature type="compositionally biased region" description="Polar residues" evidence="4">
    <location>
        <begin position="692"/>
        <end position="701"/>
    </location>
</feature>
<dbReference type="InterPro" id="IPR049730">
    <property type="entry name" value="SNF2/RAD54-like_C"/>
</dbReference>
<keyword evidence="7" id="KW-1185">Reference proteome</keyword>
<feature type="region of interest" description="Disordered" evidence="4">
    <location>
        <begin position="1"/>
        <end position="261"/>
    </location>
</feature>
<dbReference type="InterPro" id="IPR001650">
    <property type="entry name" value="Helicase_C-like"/>
</dbReference>
<evidence type="ECO:0000256" key="4">
    <source>
        <dbReference type="SAM" id="MobiDB-lite"/>
    </source>
</evidence>
<feature type="region of interest" description="Disordered" evidence="4">
    <location>
        <begin position="713"/>
        <end position="735"/>
    </location>
</feature>
<dbReference type="GO" id="GO:0005634">
    <property type="term" value="C:nucleus"/>
    <property type="evidence" value="ECO:0007669"/>
    <property type="project" value="TreeGrafter"/>
</dbReference>
<keyword evidence="3" id="KW-0067">ATP-binding</keyword>
<dbReference type="PANTHER" id="PTHR45626">
    <property type="entry name" value="TRANSCRIPTION TERMINATION FACTOR 2-RELATED"/>
    <property type="match status" value="1"/>
</dbReference>
<dbReference type="InterPro" id="IPR027417">
    <property type="entry name" value="P-loop_NTPase"/>
</dbReference>
<reference evidence="6 7" key="1">
    <citation type="journal article" date="2012" name="Genome Biol.">
        <title>Genome and low-iron response of an oceanic diatom adapted to chronic iron limitation.</title>
        <authorList>
            <person name="Lommer M."/>
            <person name="Specht M."/>
            <person name="Roy A.S."/>
            <person name="Kraemer L."/>
            <person name="Andreson R."/>
            <person name="Gutowska M.A."/>
            <person name="Wolf J."/>
            <person name="Bergner S.V."/>
            <person name="Schilhabel M.B."/>
            <person name="Klostermeier U.C."/>
            <person name="Beiko R.G."/>
            <person name="Rosenstiel P."/>
            <person name="Hippler M."/>
            <person name="Laroche J."/>
        </authorList>
    </citation>
    <scope>NUCLEOTIDE SEQUENCE [LARGE SCALE GENOMIC DNA]</scope>
    <source>
        <strain evidence="6 7">CCMP1005</strain>
    </source>
</reference>
<feature type="compositionally biased region" description="Acidic residues" evidence="4">
    <location>
        <begin position="156"/>
        <end position="171"/>
    </location>
</feature>
<dbReference type="Pfam" id="PF00271">
    <property type="entry name" value="Helicase_C"/>
    <property type="match status" value="1"/>
</dbReference>
<dbReference type="PROSITE" id="PS51194">
    <property type="entry name" value="HELICASE_CTER"/>
    <property type="match status" value="1"/>
</dbReference>
<feature type="compositionally biased region" description="Basic and acidic residues" evidence="4">
    <location>
        <begin position="36"/>
        <end position="52"/>
    </location>
</feature>
<dbReference type="GO" id="GO:0006281">
    <property type="term" value="P:DNA repair"/>
    <property type="evidence" value="ECO:0007669"/>
    <property type="project" value="TreeGrafter"/>
</dbReference>
<feature type="compositionally biased region" description="Basic and acidic residues" evidence="4">
    <location>
        <begin position="133"/>
        <end position="155"/>
    </location>
</feature>
<evidence type="ECO:0000256" key="2">
    <source>
        <dbReference type="ARBA" id="ARBA00022801"/>
    </source>
</evidence>
<dbReference type="GO" id="GO:0005524">
    <property type="term" value="F:ATP binding"/>
    <property type="evidence" value="ECO:0007669"/>
    <property type="project" value="UniProtKB-KW"/>
</dbReference>
<dbReference type="Gene3D" id="3.40.50.300">
    <property type="entry name" value="P-loop containing nucleotide triphosphate hydrolases"/>
    <property type="match status" value="1"/>
</dbReference>
<feature type="compositionally biased region" description="Basic and acidic residues" evidence="4">
    <location>
        <begin position="991"/>
        <end position="1033"/>
    </location>
</feature>
<evidence type="ECO:0000313" key="6">
    <source>
        <dbReference type="EMBL" id="EJK67793.1"/>
    </source>
</evidence>
<feature type="domain" description="Helicase C-terminal" evidence="5">
    <location>
        <begin position="776"/>
        <end position="935"/>
    </location>
</feature>
<dbReference type="CDD" id="cd18793">
    <property type="entry name" value="SF2_C_SNF"/>
    <property type="match status" value="1"/>
</dbReference>
<protein>
    <recommendedName>
        <fullName evidence="5">Helicase C-terminal domain-containing protein</fullName>
    </recommendedName>
</protein>
<feature type="compositionally biased region" description="Basic and acidic residues" evidence="4">
    <location>
        <begin position="680"/>
        <end position="689"/>
    </location>
</feature>
<dbReference type="GO" id="GO:0016787">
    <property type="term" value="F:hydrolase activity"/>
    <property type="evidence" value="ECO:0007669"/>
    <property type="project" value="UniProtKB-KW"/>
</dbReference>
<accession>K0SNF9</accession>
<evidence type="ECO:0000256" key="3">
    <source>
        <dbReference type="ARBA" id="ARBA00022840"/>
    </source>
</evidence>
<keyword evidence="2" id="KW-0378">Hydrolase</keyword>
<sequence>MSDSSKSGPEADVPLQVFIPDERATGARRDLKRPRPGGERRERGTRDRRSNPAEKVTPAAVNKPSYRKLQSRDSFDSSDDEVVAYQARFTPSNDDRERDGKPRAQPRKFVSPPVLDSSDADSDMEKAIAASLRDMRSDPRRMGGETKGGRRRGPEEEAAAESDLLVDSEGSDAERIPAARRMKRRKKSSRIDARERRKWDIDSDEPSESDDDDLKVPGRKTCYSDNNVQSDSEDERPRKRSAGFAWDSDEDDSEAEDKATRHLGQIKNRKDAVLQLLLFDAGFTGFNLLPHQFRAVRFVAGLPDHFPYDEEWLEVEDEMSQADEAVEEMLRRDDAGKKARNAALKDAKMIDTMGGICADEMAVRQVMTQWVEALMKGGIHPSRIEIIGNQSLLDGHPRSKASERRLGRFILLTRFRIMHTLKAKFEYDTLVTLQQSLDRCALFKNVKPELIRVMQNQYLARRGAEKDKYKVSGLKEKPCDRITRLLREHIDNLVDFTSTFETVIIDEAHFLRNVLSFWGLGACLLGSHSKRIVLLSGTPYNNGPSDMSALMTFIDPYLESAQLSFWEDATRDGSPKSVIKKGYYEHYEEIFLMILDMVETELEGDSPAVIREKKRMMDIMMACCACMRMVLIQPILPGLVGGREMTKYFSPSRHRHVGREEQCDKCVFCQAEKDKSLTDENKSELEGKWTKRSTNTPQSGLDQFLAPGFDEEESGDFEGNGWQQKQDKDCPSRDRMKNKDLGPLVPLCGDICRGKVYCQNIKTPVSDQPGFKSTPKLDKLIKWFKGVPQDDKCIVLSFFKGSLDLVEGILHHEFGVNCVRYDGDIGKETRERELQQFKKNRSYRVLLATVQSGGVGLNIVEANHICFIDRWFNPQTHDQAESRCHRLGQKKDVMITYLDCCYTVDMAMRLVNKLKENNSKVLLADGTDLGLAETDRYQDLQGIIGKSLKEIARMRKSAIETNEAMGFRDEPLICEDEEFKQALMSNSQSPRMKEENRDGELGDNKPWDHNMKIKDERKSLGKESEQIKSEPFKPEASGAEVIDLLDSDNEGETKGDSEQDLKRALEEATKQGDWEKVGKIASKLAQIK</sequence>
<feature type="compositionally biased region" description="Acidic residues" evidence="4">
    <location>
        <begin position="202"/>
        <end position="213"/>
    </location>
</feature>
<feature type="region of interest" description="Disordered" evidence="4">
    <location>
        <begin position="680"/>
        <end position="701"/>
    </location>
</feature>
<feature type="compositionally biased region" description="Basic and acidic residues" evidence="4">
    <location>
        <begin position="1051"/>
        <end position="1061"/>
    </location>
</feature>
<dbReference type="SMART" id="SM00490">
    <property type="entry name" value="HELICc"/>
    <property type="match status" value="1"/>
</dbReference>
<dbReference type="eggNOG" id="KOG4439">
    <property type="taxonomic scope" value="Eukaryota"/>
</dbReference>
<dbReference type="GO" id="GO:0008094">
    <property type="term" value="F:ATP-dependent activity, acting on DNA"/>
    <property type="evidence" value="ECO:0007669"/>
    <property type="project" value="TreeGrafter"/>
</dbReference>
<dbReference type="SUPFAM" id="SSF52540">
    <property type="entry name" value="P-loop containing nucleoside triphosphate hydrolases"/>
    <property type="match status" value="2"/>
</dbReference>
<evidence type="ECO:0000259" key="5">
    <source>
        <dbReference type="PROSITE" id="PS51194"/>
    </source>
</evidence>
<dbReference type="OrthoDB" id="47719at2759"/>
<dbReference type="InterPro" id="IPR038718">
    <property type="entry name" value="SNF2-like_sf"/>
</dbReference>
<dbReference type="EMBL" id="AGNL01012624">
    <property type="protein sequence ID" value="EJK67793.1"/>
    <property type="molecule type" value="Genomic_DNA"/>
</dbReference>
<evidence type="ECO:0000256" key="1">
    <source>
        <dbReference type="ARBA" id="ARBA00022741"/>
    </source>
</evidence>
<dbReference type="Gene3D" id="3.40.50.10810">
    <property type="entry name" value="Tandem AAA-ATPase domain"/>
    <property type="match status" value="1"/>
</dbReference>
<feature type="compositionally biased region" description="Basic residues" evidence="4">
    <location>
        <begin position="178"/>
        <end position="188"/>
    </location>
</feature>